<dbReference type="SUPFAM" id="SSF50630">
    <property type="entry name" value="Acid proteases"/>
    <property type="match status" value="1"/>
</dbReference>
<keyword evidence="1" id="KW-0732">Signal</keyword>
<keyword evidence="4" id="KW-1185">Reference proteome</keyword>
<organism evidence="3 4">
    <name type="scientific">Marinobacter confluentis</name>
    <dbReference type="NCBI Taxonomy" id="1697557"/>
    <lineage>
        <taxon>Bacteria</taxon>
        <taxon>Pseudomonadati</taxon>
        <taxon>Pseudomonadota</taxon>
        <taxon>Gammaproteobacteria</taxon>
        <taxon>Pseudomonadales</taxon>
        <taxon>Marinobacteraceae</taxon>
        <taxon>Marinobacter</taxon>
    </lineage>
</organism>
<sequence length="210" mass="23593">MLFVKKAAIIAVLSCVSGLSYSAQSGGDTTAEKRPPETMGYVEWMVIEDTSLRLKARLDTGAKTSSLHAVNIEGFEKDGDEWVSFQIPLGDHEDQPTEGEIDHDDVILEFERPVERTVLIKRKGAPSQKRYVVLMDFCIAGTSHTTQFSLTDRGKFSYPALLGRRFMRDDNILIDSAHTFTTERECEYMTLEELAERHEDNLAEATDPDA</sequence>
<dbReference type="InterPro" id="IPR021109">
    <property type="entry name" value="Peptidase_aspartic_dom_sf"/>
</dbReference>
<evidence type="ECO:0000313" key="4">
    <source>
        <dbReference type="Proteomes" id="UP000298325"/>
    </source>
</evidence>
<name>A0A4Z1BWN2_9GAMM</name>
<reference evidence="3 4" key="1">
    <citation type="submission" date="2019-04" db="EMBL/GenBank/DDBJ databases">
        <authorList>
            <person name="Park S."/>
            <person name="Yoon J.-H."/>
        </authorList>
    </citation>
    <scope>NUCLEOTIDE SEQUENCE [LARGE SCALE GENOMIC DNA]</scope>
    <source>
        <strain evidence="3 4">HJM-18</strain>
    </source>
</reference>
<dbReference type="InterPro" id="IPR008503">
    <property type="entry name" value="Asp_endopeptidase"/>
</dbReference>
<evidence type="ECO:0000256" key="1">
    <source>
        <dbReference type="SAM" id="SignalP"/>
    </source>
</evidence>
<feature type="signal peptide" evidence="1">
    <location>
        <begin position="1"/>
        <end position="25"/>
    </location>
</feature>
<dbReference type="OrthoDB" id="9782977at2"/>
<dbReference type="PANTHER" id="PTHR38037">
    <property type="entry name" value="ZN_PROTEASE DOMAIN-CONTAINING PROTEIN"/>
    <property type="match status" value="1"/>
</dbReference>
<evidence type="ECO:0000259" key="2">
    <source>
        <dbReference type="Pfam" id="PF05618"/>
    </source>
</evidence>
<gene>
    <name evidence="3" type="ORF">E5Q11_03955</name>
</gene>
<dbReference type="PANTHER" id="PTHR38037:SF2">
    <property type="entry name" value="ATP-DEPENDENT ZINC PROTEASE DOMAIN-CONTAINING PROTEIN-RELATED"/>
    <property type="match status" value="1"/>
</dbReference>
<feature type="domain" description="Retropepsin-like aspartic endopeptidase" evidence="2">
    <location>
        <begin position="39"/>
        <end position="184"/>
    </location>
</feature>
<evidence type="ECO:0000313" key="3">
    <source>
        <dbReference type="EMBL" id="TGN41689.1"/>
    </source>
</evidence>
<dbReference type="Proteomes" id="UP000298325">
    <property type="component" value="Unassembled WGS sequence"/>
</dbReference>
<dbReference type="Gene3D" id="2.40.70.10">
    <property type="entry name" value="Acid Proteases"/>
    <property type="match status" value="1"/>
</dbReference>
<dbReference type="Pfam" id="PF05618">
    <property type="entry name" value="Zn_protease"/>
    <property type="match status" value="1"/>
</dbReference>
<feature type="chain" id="PRO_5021348075" description="Retropepsin-like aspartic endopeptidase domain-containing protein" evidence="1">
    <location>
        <begin position="26"/>
        <end position="210"/>
    </location>
</feature>
<dbReference type="EMBL" id="SRPF01000001">
    <property type="protein sequence ID" value="TGN41689.1"/>
    <property type="molecule type" value="Genomic_DNA"/>
</dbReference>
<proteinExistence type="predicted"/>
<accession>A0A4Z1BWN2</accession>
<protein>
    <recommendedName>
        <fullName evidence="2">Retropepsin-like aspartic endopeptidase domain-containing protein</fullName>
    </recommendedName>
</protein>
<comment type="caution">
    <text evidence="3">The sequence shown here is derived from an EMBL/GenBank/DDBJ whole genome shotgun (WGS) entry which is preliminary data.</text>
</comment>
<dbReference type="RefSeq" id="WP_135802074.1">
    <property type="nucleotide sequence ID" value="NZ_SRPF01000001.1"/>
</dbReference>
<dbReference type="AlphaFoldDB" id="A0A4Z1BWN2"/>